<dbReference type="Gene3D" id="3.30.920.10">
    <property type="entry name" value="Frataxin/CyaY"/>
    <property type="match status" value="1"/>
</dbReference>
<organism evidence="5 6">
    <name type="scientific">SAR92 clade bacterium</name>
    <dbReference type="NCBI Taxonomy" id="2315479"/>
    <lineage>
        <taxon>Bacteria</taxon>
        <taxon>Pseudomonadati</taxon>
        <taxon>Pseudomonadota</taxon>
        <taxon>Gammaproteobacteria</taxon>
        <taxon>Cellvibrionales</taxon>
        <taxon>Porticoccaceae</taxon>
        <taxon>SAR92 clade</taxon>
    </lineage>
</organism>
<name>A0A520LMP3_9GAMM</name>
<dbReference type="EMBL" id="SHBO01000014">
    <property type="protein sequence ID" value="RZO07284.1"/>
    <property type="molecule type" value="Genomic_DNA"/>
</dbReference>
<dbReference type="NCBIfam" id="TIGR03421">
    <property type="entry name" value="FeS_CyaY"/>
    <property type="match status" value="1"/>
</dbReference>
<evidence type="ECO:0000256" key="4">
    <source>
        <dbReference type="HAMAP-Rule" id="MF_00142"/>
    </source>
</evidence>
<evidence type="ECO:0000256" key="1">
    <source>
        <dbReference type="ARBA" id="ARBA00008183"/>
    </source>
</evidence>
<dbReference type="InterPro" id="IPR047584">
    <property type="entry name" value="CyaY"/>
</dbReference>
<evidence type="ECO:0000256" key="2">
    <source>
        <dbReference type="ARBA" id="ARBA00022723"/>
    </source>
</evidence>
<proteinExistence type="inferred from homology"/>
<comment type="similarity">
    <text evidence="1 4">Belongs to the frataxin family.</text>
</comment>
<keyword evidence="2 4" id="KW-0479">Metal-binding</keyword>
<evidence type="ECO:0000256" key="3">
    <source>
        <dbReference type="ARBA" id="ARBA00023004"/>
    </source>
</evidence>
<dbReference type="PROSITE" id="PS50810">
    <property type="entry name" value="FRATAXIN_2"/>
    <property type="match status" value="1"/>
</dbReference>
<dbReference type="GO" id="GO:0008199">
    <property type="term" value="F:ferric iron binding"/>
    <property type="evidence" value="ECO:0007669"/>
    <property type="project" value="InterPro"/>
</dbReference>
<dbReference type="InterPro" id="IPR036524">
    <property type="entry name" value="Frataxin/CyaY_sf"/>
</dbReference>
<reference evidence="5 6" key="1">
    <citation type="submission" date="2019-02" db="EMBL/GenBank/DDBJ databases">
        <title>Prokaryotic population dynamics and viral predation in marine succession experiment using metagenomics: the confinement effect.</title>
        <authorList>
            <person name="Haro-Moreno J.M."/>
            <person name="Rodriguez-Valera F."/>
            <person name="Lopez-Perez M."/>
        </authorList>
    </citation>
    <scope>NUCLEOTIDE SEQUENCE [LARGE SCALE GENOMIC DNA]</scope>
    <source>
        <strain evidence="5">MED-G169</strain>
    </source>
</reference>
<dbReference type="SUPFAM" id="SSF55387">
    <property type="entry name" value="Frataxin/Nqo15-like"/>
    <property type="match status" value="1"/>
</dbReference>
<dbReference type="InterPro" id="IPR020895">
    <property type="entry name" value="Frataxin_CS"/>
</dbReference>
<comment type="function">
    <text evidence="4">Involved in iron-sulfur (Fe-S) cluster assembly. May act as a regulator of Fe-S biogenesis.</text>
</comment>
<keyword evidence="3 4" id="KW-0408">Iron</keyword>
<dbReference type="GO" id="GO:0005737">
    <property type="term" value="C:cytoplasm"/>
    <property type="evidence" value="ECO:0007669"/>
    <property type="project" value="UniProtKB-ARBA"/>
</dbReference>
<dbReference type="InterPro" id="IPR002908">
    <property type="entry name" value="Frataxin/CyaY"/>
</dbReference>
<protein>
    <recommendedName>
        <fullName evidence="4">Iron-sulfur cluster assembly protein CyaY</fullName>
    </recommendedName>
</protein>
<evidence type="ECO:0000313" key="6">
    <source>
        <dbReference type="Proteomes" id="UP000318148"/>
    </source>
</evidence>
<dbReference type="Pfam" id="PF01491">
    <property type="entry name" value="Frataxin_Cyay"/>
    <property type="match status" value="1"/>
</dbReference>
<sequence>MNEADFHELVDDVLFAIEETVEASDIDIDYENSNGMLTLTFEVNGSQIILSRQPAIREIWVAAKSGGFHFDLKTNGSVQVWQNTVSKESLSDFLSQLFLSQGGEHLDFIF</sequence>
<dbReference type="AlphaFoldDB" id="A0A520LMP3"/>
<dbReference type="SMART" id="SM01219">
    <property type="entry name" value="Frataxin_Cyay"/>
    <property type="match status" value="1"/>
</dbReference>
<gene>
    <name evidence="4 5" type="primary">cyaY</name>
    <name evidence="5" type="ORF">EVB02_01800</name>
</gene>
<dbReference type="PROSITE" id="PS01344">
    <property type="entry name" value="FRATAXIN_1"/>
    <property type="match status" value="1"/>
</dbReference>
<comment type="caution">
    <text evidence="5">The sequence shown here is derived from an EMBL/GenBank/DDBJ whole genome shotgun (WGS) entry which is preliminary data.</text>
</comment>
<evidence type="ECO:0000313" key="5">
    <source>
        <dbReference type="EMBL" id="RZO07284.1"/>
    </source>
</evidence>
<accession>A0A520LMP3</accession>
<dbReference type="Proteomes" id="UP000318148">
    <property type="component" value="Unassembled WGS sequence"/>
</dbReference>
<dbReference type="HAMAP" id="MF_00142">
    <property type="entry name" value="CyaY"/>
    <property type="match status" value="1"/>
</dbReference>
<dbReference type="GO" id="GO:0016226">
    <property type="term" value="P:iron-sulfur cluster assembly"/>
    <property type="evidence" value="ECO:0007669"/>
    <property type="project" value="UniProtKB-UniRule"/>
</dbReference>